<comment type="caution">
    <text evidence="1">The sequence shown here is derived from an EMBL/GenBank/DDBJ whole genome shotgun (WGS) entry which is preliminary data.</text>
</comment>
<evidence type="ECO:0000313" key="1">
    <source>
        <dbReference type="EMBL" id="MCU7547912.1"/>
    </source>
</evidence>
<dbReference type="Pfam" id="PF13618">
    <property type="entry name" value="Gluconate_2-dh3"/>
    <property type="match status" value="1"/>
</dbReference>
<evidence type="ECO:0000313" key="2">
    <source>
        <dbReference type="Proteomes" id="UP001155483"/>
    </source>
</evidence>
<dbReference type="AlphaFoldDB" id="A0A9X3BGJ9"/>
<dbReference type="EMBL" id="JAOTIF010000001">
    <property type="protein sequence ID" value="MCU7547912.1"/>
    <property type="molecule type" value="Genomic_DNA"/>
</dbReference>
<reference evidence="1" key="1">
    <citation type="submission" date="2022-09" db="EMBL/GenBank/DDBJ databases">
        <authorList>
            <person name="Yuan C."/>
            <person name="Ke Z."/>
        </authorList>
    </citation>
    <scope>NUCLEOTIDE SEQUENCE</scope>
    <source>
        <strain evidence="1">LB-8</strain>
    </source>
</reference>
<name>A0A9X3BGJ9_9BACT</name>
<sequence length="187" mass="21174">MNLDRRSVLKNLLVVTGGVIFLPSCLHKNDATTSIQLKNLALTGNDEHLLAELSETIIPKTDTPGAKDTYTHLYILKTIDDCRTKEDQKKFEKGLKAFGKFVQKSTQKSFIELTPTQRDGVLLQMERKKNVPEDVQAFYKTIKGLTIQGFMSSKFYLTKVQVYELTPGRFKGCIQLPQPLKGNKQHV</sequence>
<keyword evidence="2" id="KW-1185">Reference proteome</keyword>
<dbReference type="RefSeq" id="WP_279295356.1">
    <property type="nucleotide sequence ID" value="NZ_JAOTIF010000001.1"/>
</dbReference>
<organism evidence="1 2">
    <name type="scientific">Paraflavisolibacter caeni</name>
    <dbReference type="NCBI Taxonomy" id="2982496"/>
    <lineage>
        <taxon>Bacteria</taxon>
        <taxon>Pseudomonadati</taxon>
        <taxon>Bacteroidota</taxon>
        <taxon>Chitinophagia</taxon>
        <taxon>Chitinophagales</taxon>
        <taxon>Chitinophagaceae</taxon>
        <taxon>Paraflavisolibacter</taxon>
    </lineage>
</organism>
<protein>
    <submittedName>
        <fullName evidence="1">Gluconate 2-dehydrogenase subunit 3 family protein</fullName>
    </submittedName>
</protein>
<accession>A0A9X3BGJ9</accession>
<dbReference type="Proteomes" id="UP001155483">
    <property type="component" value="Unassembled WGS sequence"/>
</dbReference>
<gene>
    <name evidence="1" type="ORF">OCK74_02245</name>
</gene>
<proteinExistence type="predicted"/>
<reference evidence="1" key="2">
    <citation type="submission" date="2023-04" db="EMBL/GenBank/DDBJ databases">
        <title>Paracnuella aquatica gen. nov., sp. nov., a member of the family Chitinophagaceae isolated from a hot spring.</title>
        <authorList>
            <person name="Wang C."/>
        </authorList>
    </citation>
    <scope>NUCLEOTIDE SEQUENCE</scope>
    <source>
        <strain evidence="1">LB-8</strain>
    </source>
</reference>
<dbReference type="InterPro" id="IPR027056">
    <property type="entry name" value="Gluconate_2DH_su3"/>
</dbReference>